<sequence length="39" mass="3924">MPPPEAAAATPNPAPLRLYPSATVAAENSCLASTTVIDD</sequence>
<evidence type="ECO:0000313" key="7">
    <source>
        <dbReference type="Proteomes" id="UP000048600"/>
    </source>
</evidence>
<dbReference type="EMBL" id="CQQC01002100">
    <property type="protein sequence ID" value="CNW50655.1"/>
    <property type="molecule type" value="Genomic_DNA"/>
</dbReference>
<dbReference type="Proteomes" id="UP000048600">
    <property type="component" value="Unassembled WGS sequence"/>
</dbReference>
<dbReference type="Proteomes" id="UP000048948">
    <property type="component" value="Unassembled WGS sequence"/>
</dbReference>
<organism evidence="2 10">
    <name type="scientific">Mycobacterium tuberculosis</name>
    <dbReference type="NCBI Taxonomy" id="1773"/>
    <lineage>
        <taxon>Bacteria</taxon>
        <taxon>Bacillati</taxon>
        <taxon>Actinomycetota</taxon>
        <taxon>Actinomycetes</taxon>
        <taxon>Mycobacteriales</taxon>
        <taxon>Mycobacteriaceae</taxon>
        <taxon>Mycobacterium</taxon>
        <taxon>Mycobacterium tuberculosis complex</taxon>
    </lineage>
</organism>
<evidence type="ECO:0000313" key="4">
    <source>
        <dbReference type="EMBL" id="CNW50655.1"/>
    </source>
</evidence>
<protein>
    <submittedName>
        <fullName evidence="2">Uncharacterized protein</fullName>
    </submittedName>
</protein>
<dbReference type="EMBL" id="CNFU01000513">
    <property type="protein sequence ID" value="CKR98776.1"/>
    <property type="molecule type" value="Genomic_DNA"/>
</dbReference>
<evidence type="ECO:0000313" key="6">
    <source>
        <dbReference type="Proteomes" id="UP000039217"/>
    </source>
</evidence>
<gene>
    <name evidence="4" type="ORF">ERS007661_04039</name>
    <name evidence="5" type="ORF">ERS007741_04085</name>
    <name evidence="3" type="ORF">ERS027646_04054</name>
    <name evidence="2" type="ORF">ERS027659_04308</name>
    <name evidence="1" type="ORF">ERS027661_02426</name>
</gene>
<evidence type="ECO:0000313" key="2">
    <source>
        <dbReference type="EMBL" id="CKT36852.1"/>
    </source>
</evidence>
<evidence type="ECO:0000313" key="3">
    <source>
        <dbReference type="EMBL" id="CKT72285.1"/>
    </source>
</evidence>
<accession>A0A655FG61</accession>
<dbReference type="Proteomes" id="UP000039217">
    <property type="component" value="Unassembled WGS sequence"/>
</dbReference>
<name>A0A655FG61_MYCTX</name>
<evidence type="ECO:0000313" key="5">
    <source>
        <dbReference type="EMBL" id="COX26636.1"/>
    </source>
</evidence>
<reference evidence="6 7" key="1">
    <citation type="submission" date="2015-03" db="EMBL/GenBank/DDBJ databases">
        <authorList>
            <consortium name="Pathogen Informatics"/>
        </authorList>
    </citation>
    <scope>NUCLEOTIDE SEQUENCE [LARGE SCALE GENOMIC DNA]</scope>
    <source>
        <strain evidence="3 8">Bir 172</strain>
        <strain evidence="2 10">Bir 185</strain>
        <strain evidence="1 9">Bir 187</strain>
        <strain evidence="4 6">D00501624</strain>
        <strain evidence="5 7">P00601463</strain>
    </source>
</reference>
<evidence type="ECO:0000313" key="1">
    <source>
        <dbReference type="EMBL" id="CKR98776.1"/>
    </source>
</evidence>
<dbReference type="EMBL" id="CHKL01000751">
    <property type="protein sequence ID" value="COX26636.1"/>
    <property type="molecule type" value="Genomic_DNA"/>
</dbReference>
<dbReference type="AlphaFoldDB" id="A0A655FG61"/>
<dbReference type="Proteomes" id="UP000049023">
    <property type="component" value="Unassembled WGS sequence"/>
</dbReference>
<proteinExistence type="predicted"/>
<evidence type="ECO:0000313" key="9">
    <source>
        <dbReference type="Proteomes" id="UP000049023"/>
    </source>
</evidence>
<evidence type="ECO:0000313" key="10">
    <source>
        <dbReference type="Proteomes" id="UP000050164"/>
    </source>
</evidence>
<dbReference type="EMBL" id="CNFT01001508">
    <property type="protein sequence ID" value="CKT36852.1"/>
    <property type="molecule type" value="Genomic_DNA"/>
</dbReference>
<dbReference type="Proteomes" id="UP000050164">
    <property type="component" value="Unassembled WGS sequence"/>
</dbReference>
<evidence type="ECO:0000313" key="8">
    <source>
        <dbReference type="Proteomes" id="UP000048948"/>
    </source>
</evidence>
<dbReference type="EMBL" id="CNGE01001107">
    <property type="protein sequence ID" value="CKT72285.1"/>
    <property type="molecule type" value="Genomic_DNA"/>
</dbReference>